<gene>
    <name evidence="2" type="ORF">HNQ50_002715</name>
</gene>
<comment type="caution">
    <text evidence="2">The sequence shown here is derived from an EMBL/GenBank/DDBJ whole genome shotgun (WGS) entry which is preliminary data.</text>
</comment>
<keyword evidence="1" id="KW-0812">Transmembrane</keyword>
<feature type="transmembrane region" description="Helical" evidence="1">
    <location>
        <begin position="12"/>
        <end position="35"/>
    </location>
</feature>
<keyword evidence="1" id="KW-0472">Membrane</keyword>
<organism evidence="2 3">
    <name type="scientific">Silvimonas terrae</name>
    <dbReference type="NCBI Taxonomy" id="300266"/>
    <lineage>
        <taxon>Bacteria</taxon>
        <taxon>Pseudomonadati</taxon>
        <taxon>Pseudomonadota</taxon>
        <taxon>Betaproteobacteria</taxon>
        <taxon>Neisseriales</taxon>
        <taxon>Chitinibacteraceae</taxon>
        <taxon>Silvimonas</taxon>
    </lineage>
</organism>
<dbReference type="EMBL" id="JACHHN010000005">
    <property type="protein sequence ID" value="MBB5191978.1"/>
    <property type="molecule type" value="Genomic_DNA"/>
</dbReference>
<sequence length="240" mass="27217">MENPKPESRKTLTWSGLLFPFIVSFSIHLILLCIFQVSRHGSGRETRVNMTVFTATLMPEKQKQDLYLSQLNRLNKASSLVIPEKIKKNAPSLKTDIPNFSQKSKLQITRIASDPAINPSVLDTPVFYTYDEVTLPPVISQLPDIDPKNTWMTNTTENQILVVDLYIDDQGLVIRIDQITNTFDRNAGDYLLSQLKQIHFKAAQKEGSMVAYRMRLSYSAGVLAEIPLENVKQNHDPLVD</sequence>
<dbReference type="RefSeq" id="WP_184101519.1">
    <property type="nucleotide sequence ID" value="NZ_JACHHN010000005.1"/>
</dbReference>
<proteinExistence type="predicted"/>
<protein>
    <submittedName>
        <fullName evidence="2">Uncharacterized protein</fullName>
    </submittedName>
</protein>
<name>A0A840RHH8_9NEIS</name>
<accession>A0A840RHH8</accession>
<evidence type="ECO:0000256" key="1">
    <source>
        <dbReference type="SAM" id="Phobius"/>
    </source>
</evidence>
<evidence type="ECO:0000313" key="3">
    <source>
        <dbReference type="Proteomes" id="UP000543030"/>
    </source>
</evidence>
<keyword evidence="3" id="KW-1185">Reference proteome</keyword>
<keyword evidence="1" id="KW-1133">Transmembrane helix</keyword>
<dbReference type="AlphaFoldDB" id="A0A840RHH8"/>
<evidence type="ECO:0000313" key="2">
    <source>
        <dbReference type="EMBL" id="MBB5191978.1"/>
    </source>
</evidence>
<reference evidence="2 3" key="1">
    <citation type="submission" date="2020-08" db="EMBL/GenBank/DDBJ databases">
        <title>Genomic Encyclopedia of Type Strains, Phase IV (KMG-IV): sequencing the most valuable type-strain genomes for metagenomic binning, comparative biology and taxonomic classification.</title>
        <authorList>
            <person name="Goeker M."/>
        </authorList>
    </citation>
    <scope>NUCLEOTIDE SEQUENCE [LARGE SCALE GENOMIC DNA]</scope>
    <source>
        <strain evidence="2 3">DSM 18233</strain>
    </source>
</reference>
<dbReference type="Proteomes" id="UP000543030">
    <property type="component" value="Unassembled WGS sequence"/>
</dbReference>